<dbReference type="GO" id="GO:0016787">
    <property type="term" value="F:hydrolase activity"/>
    <property type="evidence" value="ECO:0007669"/>
    <property type="project" value="UniProtKB-KW"/>
</dbReference>
<accession>A0ABY7AFI8</accession>
<reference evidence="2" key="1">
    <citation type="submission" date="2022-11" db="EMBL/GenBank/DDBJ databases">
        <title>Lacrimispora xylanolytica sy1, complete genome.</title>
        <authorList>
            <person name="Choi S."/>
        </authorList>
    </citation>
    <scope>NUCLEOTIDE SEQUENCE</scope>
    <source>
        <strain evidence="2">Sy1</strain>
    </source>
</reference>
<sequence>MLTQAEMVKRLEQFPGKVSFYFENLVTGETMRYHEQAPMMAASVIKLFVMASVFEGLERELFQPDQMFEIKRAHCVPSCGALTYLHDGIQVTLMDLVTLMIIFSDNTATNVLVDFIGMESINGTISRLGFEKTVLQRKMFDLEKSRQGIQNYITAGETGQLLNMIYHGNLVSRCASERMVSIMKNQQLSGKIPFYLKAIPDRPEIAHKTGEDTGISHDVGIIYGKVPFIVCYCGNETDTPCFERFMAEISLELYQELNL</sequence>
<dbReference type="Proteomes" id="UP001163115">
    <property type="component" value="Chromosome"/>
</dbReference>
<dbReference type="PANTHER" id="PTHR35333">
    <property type="entry name" value="BETA-LACTAMASE"/>
    <property type="match status" value="1"/>
</dbReference>
<dbReference type="PANTHER" id="PTHR35333:SF3">
    <property type="entry name" value="BETA-LACTAMASE-TYPE TRANSPEPTIDASE FOLD CONTAINING PROTEIN"/>
    <property type="match status" value="1"/>
</dbReference>
<organism evidence="2 3">
    <name type="scientific">Lacrimispora xylanolytica</name>
    <dbReference type="NCBI Taxonomy" id="29375"/>
    <lineage>
        <taxon>Bacteria</taxon>
        <taxon>Bacillati</taxon>
        <taxon>Bacillota</taxon>
        <taxon>Clostridia</taxon>
        <taxon>Lachnospirales</taxon>
        <taxon>Lachnospiraceae</taxon>
        <taxon>Lacrimispora</taxon>
    </lineage>
</organism>
<keyword evidence="3" id="KW-1185">Reference proteome</keyword>
<gene>
    <name evidence="2" type="ORF">OW255_03555</name>
</gene>
<evidence type="ECO:0000313" key="2">
    <source>
        <dbReference type="EMBL" id="WAJ24599.1"/>
    </source>
</evidence>
<dbReference type="SUPFAM" id="SSF56601">
    <property type="entry name" value="beta-lactamase/transpeptidase-like"/>
    <property type="match status" value="1"/>
</dbReference>
<keyword evidence="2" id="KW-0378">Hydrolase</keyword>
<dbReference type="EMBL" id="CP113524">
    <property type="protein sequence ID" value="WAJ24599.1"/>
    <property type="molecule type" value="Genomic_DNA"/>
</dbReference>
<dbReference type="InterPro" id="IPR012338">
    <property type="entry name" value="Beta-lactam/transpept-like"/>
</dbReference>
<name>A0ABY7AFI8_9FIRM</name>
<dbReference type="Gene3D" id="3.40.710.10">
    <property type="entry name" value="DD-peptidase/beta-lactamase superfamily"/>
    <property type="match status" value="1"/>
</dbReference>
<dbReference type="InterPro" id="IPR000871">
    <property type="entry name" value="Beta-lactam_class-A"/>
</dbReference>
<evidence type="ECO:0000313" key="3">
    <source>
        <dbReference type="Proteomes" id="UP001163115"/>
    </source>
</evidence>
<dbReference type="InterPro" id="IPR045155">
    <property type="entry name" value="Beta-lactam_cat"/>
</dbReference>
<proteinExistence type="predicted"/>
<protein>
    <submittedName>
        <fullName evidence="2">Class A beta-lactamase-related serine hydrolase</fullName>
    </submittedName>
</protein>
<feature type="domain" description="Beta-lactamase class A catalytic" evidence="1">
    <location>
        <begin position="19"/>
        <end position="231"/>
    </location>
</feature>
<dbReference type="RefSeq" id="WP_024837270.1">
    <property type="nucleotide sequence ID" value="NZ_CP113524.1"/>
</dbReference>
<evidence type="ECO:0000259" key="1">
    <source>
        <dbReference type="Pfam" id="PF13354"/>
    </source>
</evidence>
<dbReference type="Pfam" id="PF13354">
    <property type="entry name" value="Beta-lactamase2"/>
    <property type="match status" value="1"/>
</dbReference>